<reference evidence="1 2" key="1">
    <citation type="submission" date="2016-03" db="EMBL/GenBank/DDBJ databases">
        <authorList>
            <person name="Ploux O."/>
        </authorList>
    </citation>
    <scope>NUCLEOTIDE SEQUENCE [LARGE SCALE GENOMIC DNA]</scope>
    <source>
        <strain evidence="1 2">URUG2</strain>
    </source>
</reference>
<dbReference type="PANTHER" id="PTHR40274">
    <property type="entry name" value="VIRGINIAMYCIN B LYASE"/>
    <property type="match status" value="1"/>
</dbReference>
<accession>A0A2D3VK20</accession>
<dbReference type="InterPro" id="IPR015943">
    <property type="entry name" value="WD40/YVTN_repeat-like_dom_sf"/>
</dbReference>
<sequence length="196" mass="21977">MEKVDDSRFKLYDLPTPLTGPCDLVEGHDGALWGEGVLNNVIFRMHPHTGAFEEYPIPFTTPLDDHPIELPGLFKSFTDRTAFSCVIRRGADGNLYAANGMRNQLLRINEKTKKIDVFQITPTDPLDNLVFLNDIDTAEDDIYVTSTTANPFSFFSFATEKFESYYVLTPLSLPLGVLVASDGLVYIVEFNVNKKS</sequence>
<organism evidence="1 2">
    <name type="scientific">Ramularia collo-cygni</name>
    <dbReference type="NCBI Taxonomy" id="112498"/>
    <lineage>
        <taxon>Eukaryota</taxon>
        <taxon>Fungi</taxon>
        <taxon>Dikarya</taxon>
        <taxon>Ascomycota</taxon>
        <taxon>Pezizomycotina</taxon>
        <taxon>Dothideomycetes</taxon>
        <taxon>Dothideomycetidae</taxon>
        <taxon>Mycosphaerellales</taxon>
        <taxon>Mycosphaerellaceae</taxon>
        <taxon>Ramularia</taxon>
    </lineage>
</organism>
<dbReference type="AlphaFoldDB" id="A0A2D3VK20"/>
<keyword evidence="2" id="KW-1185">Reference proteome</keyword>
<gene>
    <name evidence="1" type="ORF">RCC_08349</name>
</gene>
<protein>
    <recommendedName>
        <fullName evidence="3">SMP-30/Gluconolactonase/LRE-like region domain-containing protein</fullName>
    </recommendedName>
</protein>
<dbReference type="SUPFAM" id="SSF63829">
    <property type="entry name" value="Calcium-dependent phosphotriesterase"/>
    <property type="match status" value="1"/>
</dbReference>
<dbReference type="PANTHER" id="PTHR40274:SF3">
    <property type="entry name" value="VIRGINIAMYCIN B LYASE"/>
    <property type="match status" value="1"/>
</dbReference>
<dbReference type="Gene3D" id="2.130.10.10">
    <property type="entry name" value="YVTN repeat-like/Quinoprotein amine dehydrogenase"/>
    <property type="match status" value="2"/>
</dbReference>
<dbReference type="InterPro" id="IPR051344">
    <property type="entry name" value="Vgb"/>
</dbReference>
<evidence type="ECO:0008006" key="3">
    <source>
        <dbReference type="Google" id="ProtNLM"/>
    </source>
</evidence>
<dbReference type="RefSeq" id="XP_023629368.1">
    <property type="nucleotide sequence ID" value="XM_023773600.1"/>
</dbReference>
<evidence type="ECO:0000313" key="2">
    <source>
        <dbReference type="Proteomes" id="UP000225277"/>
    </source>
</evidence>
<name>A0A2D3VK20_9PEZI</name>
<proteinExistence type="predicted"/>
<evidence type="ECO:0000313" key="1">
    <source>
        <dbReference type="EMBL" id="CZT22644.1"/>
    </source>
</evidence>
<dbReference type="OrthoDB" id="3625478at2759"/>
<dbReference type="EMBL" id="FJUY01000014">
    <property type="protein sequence ID" value="CZT22644.1"/>
    <property type="molecule type" value="Genomic_DNA"/>
</dbReference>
<dbReference type="Proteomes" id="UP000225277">
    <property type="component" value="Unassembled WGS sequence"/>
</dbReference>
<dbReference type="GeneID" id="35603447"/>